<proteinExistence type="predicted"/>
<feature type="transmembrane region" description="Helical" evidence="1">
    <location>
        <begin position="29"/>
        <end position="49"/>
    </location>
</feature>
<organism evidence="2 3">
    <name type="scientific">Vibrio aestuarianus</name>
    <dbReference type="NCBI Taxonomy" id="28171"/>
    <lineage>
        <taxon>Bacteria</taxon>
        <taxon>Pseudomonadati</taxon>
        <taxon>Pseudomonadota</taxon>
        <taxon>Gammaproteobacteria</taxon>
        <taxon>Vibrionales</taxon>
        <taxon>Vibrionaceae</taxon>
        <taxon>Vibrio</taxon>
    </lineage>
</organism>
<keyword evidence="1" id="KW-0472">Membrane</keyword>
<evidence type="ECO:0000256" key="1">
    <source>
        <dbReference type="SAM" id="Phobius"/>
    </source>
</evidence>
<keyword evidence="1" id="KW-1133">Transmembrane helix</keyword>
<name>A0ABM9FQI2_9VIBR</name>
<gene>
    <name evidence="2" type="ORF">VAE063_940565</name>
</gene>
<dbReference type="Proteomes" id="UP001152658">
    <property type="component" value="Unassembled WGS sequence"/>
</dbReference>
<keyword evidence="1" id="KW-0812">Transmembrane</keyword>
<accession>A0ABM9FQI2</accession>
<protein>
    <submittedName>
        <fullName evidence="2">Uncharacterized protein</fullName>
    </submittedName>
</protein>
<evidence type="ECO:0000313" key="2">
    <source>
        <dbReference type="EMBL" id="CAH8229927.1"/>
    </source>
</evidence>
<reference evidence="2" key="1">
    <citation type="submission" date="2022-06" db="EMBL/GenBank/DDBJ databases">
        <authorList>
            <person name="Goudenege D."/>
            <person name="Le Roux F."/>
        </authorList>
    </citation>
    <scope>NUCLEOTIDE SEQUENCE</scope>
    <source>
        <strain evidence="2">12-063</strain>
    </source>
</reference>
<sequence>MISVLFLFFDCHLNDFHKTPLKSGEYIDFLVFFIVGQTKLMFGTVLIIGL</sequence>
<dbReference type="EMBL" id="CALYLK010000135">
    <property type="protein sequence ID" value="CAH8229927.1"/>
    <property type="molecule type" value="Genomic_DNA"/>
</dbReference>
<evidence type="ECO:0000313" key="3">
    <source>
        <dbReference type="Proteomes" id="UP001152658"/>
    </source>
</evidence>
<comment type="caution">
    <text evidence="2">The sequence shown here is derived from an EMBL/GenBank/DDBJ whole genome shotgun (WGS) entry which is preliminary data.</text>
</comment>
<keyword evidence="3" id="KW-1185">Reference proteome</keyword>